<evidence type="ECO:0000256" key="1">
    <source>
        <dbReference type="ARBA" id="ARBA00022679"/>
    </source>
</evidence>
<evidence type="ECO:0000313" key="4">
    <source>
        <dbReference type="EMBL" id="CAB5034984.1"/>
    </source>
</evidence>
<reference evidence="3" key="1">
    <citation type="submission" date="2020-05" db="EMBL/GenBank/DDBJ databases">
        <authorList>
            <person name="Chiriac C."/>
            <person name="Salcher M."/>
            <person name="Ghai R."/>
            <person name="Kavagutti S V."/>
        </authorList>
    </citation>
    <scope>NUCLEOTIDE SEQUENCE</scope>
</reference>
<dbReference type="GO" id="GO:0019878">
    <property type="term" value="P:lysine biosynthetic process via aminoadipic acid"/>
    <property type="evidence" value="ECO:0007669"/>
    <property type="project" value="TreeGrafter"/>
</dbReference>
<dbReference type="PANTHER" id="PTHR12215">
    <property type="entry name" value="PHOSPHOPANTETHEINE TRANSFERASE"/>
    <property type="match status" value="1"/>
</dbReference>
<dbReference type="EMBL" id="CAFBPZ010000008">
    <property type="protein sequence ID" value="CAB5034984.1"/>
    <property type="molecule type" value="Genomic_DNA"/>
</dbReference>
<dbReference type="EMBL" id="CAFBMC010000122">
    <property type="protein sequence ID" value="CAB4910839.1"/>
    <property type="molecule type" value="Genomic_DNA"/>
</dbReference>
<proteinExistence type="predicted"/>
<name>A0A6J7H543_9ZZZZ</name>
<dbReference type="GO" id="GO:0005829">
    <property type="term" value="C:cytosol"/>
    <property type="evidence" value="ECO:0007669"/>
    <property type="project" value="TreeGrafter"/>
</dbReference>
<dbReference type="Pfam" id="PF01648">
    <property type="entry name" value="ACPS"/>
    <property type="match status" value="1"/>
</dbReference>
<keyword evidence="1" id="KW-0808">Transferase</keyword>
<feature type="domain" description="4'-phosphopantetheinyl transferase" evidence="2">
    <location>
        <begin position="148"/>
        <end position="227"/>
    </location>
</feature>
<dbReference type="InterPro" id="IPR050559">
    <property type="entry name" value="P-Pant_transferase_sf"/>
</dbReference>
<organism evidence="3">
    <name type="scientific">freshwater metagenome</name>
    <dbReference type="NCBI Taxonomy" id="449393"/>
    <lineage>
        <taxon>unclassified sequences</taxon>
        <taxon>metagenomes</taxon>
        <taxon>ecological metagenomes</taxon>
    </lineage>
</organism>
<dbReference type="InterPro" id="IPR037143">
    <property type="entry name" value="4-PPantetheinyl_Trfase_dom_sf"/>
</dbReference>
<dbReference type="AlphaFoldDB" id="A0A6J7H543"/>
<evidence type="ECO:0000259" key="2">
    <source>
        <dbReference type="Pfam" id="PF01648"/>
    </source>
</evidence>
<evidence type="ECO:0000313" key="3">
    <source>
        <dbReference type="EMBL" id="CAB4910839.1"/>
    </source>
</evidence>
<dbReference type="GO" id="GO:0008897">
    <property type="term" value="F:holo-[acyl-carrier-protein] synthase activity"/>
    <property type="evidence" value="ECO:0007669"/>
    <property type="project" value="InterPro"/>
</dbReference>
<dbReference type="GO" id="GO:0000287">
    <property type="term" value="F:magnesium ion binding"/>
    <property type="evidence" value="ECO:0007669"/>
    <property type="project" value="InterPro"/>
</dbReference>
<accession>A0A6J7H543</accession>
<dbReference type="PANTHER" id="PTHR12215:SF10">
    <property type="entry name" value="L-AMINOADIPATE-SEMIALDEHYDE DEHYDROGENASE-PHOSPHOPANTETHEINYL TRANSFERASE"/>
    <property type="match status" value="1"/>
</dbReference>
<gene>
    <name evidence="3" type="ORF">UFOPK3495_01576</name>
    <name evidence="4" type="ORF">UFOPK4237_00245</name>
</gene>
<dbReference type="Gene3D" id="3.90.470.20">
    <property type="entry name" value="4'-phosphopantetheinyl transferase domain"/>
    <property type="match status" value="2"/>
</dbReference>
<sequence>MIVSISRSRSSEPHRVSRVATYSFVVGPLARVHVTFVDELKAYTDEAAIELVKEFLTESERATWENMQAQATRKMEWLLGRIALKDAVSEYILETQLTKIDAKTIEITRSEEGAPGVAWTNENSLPLPVISLAHTARVIVAAVASADAVGVDVEKADRLAPAVARVLTETETKLLAAGRITLLSAVVAKEAAAKAVGVGLGGDLRRWPIVHTEGSQHFVTFTDDEELALVVDFLEVPNLVLGVCVIV</sequence>
<protein>
    <submittedName>
        <fullName evidence="3">Unannotated protein</fullName>
    </submittedName>
</protein>
<dbReference type="InterPro" id="IPR008278">
    <property type="entry name" value="4-PPantetheinyl_Trfase_dom"/>
</dbReference>
<dbReference type="SUPFAM" id="SSF56214">
    <property type="entry name" value="4'-phosphopantetheinyl transferase"/>
    <property type="match status" value="2"/>
</dbReference>